<name>A0A0D8XGC6_DICVI</name>
<evidence type="ECO:0000313" key="2">
    <source>
        <dbReference type="EMBL" id="KJH41431.1"/>
    </source>
</evidence>
<reference evidence="3" key="2">
    <citation type="journal article" date="2016" name="Sci. Rep.">
        <title>Dictyocaulus viviparus genome, variome and transcriptome elucidate lungworm biology and support future intervention.</title>
        <authorList>
            <person name="McNulty S.N."/>
            <person name="Strube C."/>
            <person name="Rosa B.A."/>
            <person name="Martin J.C."/>
            <person name="Tyagi R."/>
            <person name="Choi Y.J."/>
            <person name="Wang Q."/>
            <person name="Hallsworth Pepin K."/>
            <person name="Zhang X."/>
            <person name="Ozersky P."/>
            <person name="Wilson R.K."/>
            <person name="Sternberg P.W."/>
            <person name="Gasser R.B."/>
            <person name="Mitreva M."/>
        </authorList>
    </citation>
    <scope>NUCLEOTIDE SEQUENCE [LARGE SCALE GENOMIC DNA]</scope>
    <source>
        <strain evidence="3">HannoverDv2000</strain>
    </source>
</reference>
<dbReference type="OrthoDB" id="5859002at2759"/>
<reference evidence="2 3" key="1">
    <citation type="submission" date="2013-11" db="EMBL/GenBank/DDBJ databases">
        <title>Draft genome of the bovine lungworm Dictyocaulus viviparus.</title>
        <authorList>
            <person name="Mitreva M."/>
        </authorList>
    </citation>
    <scope>NUCLEOTIDE SEQUENCE [LARGE SCALE GENOMIC DNA]</scope>
    <source>
        <strain evidence="2 3">HannoverDv2000</strain>
    </source>
</reference>
<accession>A0A0D8XGC6</accession>
<dbReference type="EMBL" id="KN716826">
    <property type="protein sequence ID" value="KJH41431.1"/>
    <property type="molecule type" value="Genomic_DNA"/>
</dbReference>
<keyword evidence="1" id="KW-0732">Signal</keyword>
<proteinExistence type="predicted"/>
<gene>
    <name evidence="2" type="ORF">DICVIV_12592</name>
</gene>
<evidence type="ECO:0000256" key="1">
    <source>
        <dbReference type="SAM" id="SignalP"/>
    </source>
</evidence>
<feature type="chain" id="PRO_5002335627" evidence="1">
    <location>
        <begin position="19"/>
        <end position="178"/>
    </location>
</feature>
<feature type="signal peptide" evidence="1">
    <location>
        <begin position="1"/>
        <end position="18"/>
    </location>
</feature>
<sequence length="178" mass="19630">MNLLTIIALLNFSIYLDAQLVLPKINVHDSLPASLSLSPFYTVWSKLFSNFTNLFSTPDWEKDLEKQIMETFDKAMQITGIETINGSTKITQTIGGKKFTKSLPPGTSYTLSSTKVETNGNVREVVSITVNGTTSVYNTTDGITIVTDGKGKVLNDGGIFGFKQAAYAKKIYEKNYIH</sequence>
<organism evidence="2 3">
    <name type="scientific">Dictyocaulus viviparus</name>
    <name type="common">Bovine lungworm</name>
    <dbReference type="NCBI Taxonomy" id="29172"/>
    <lineage>
        <taxon>Eukaryota</taxon>
        <taxon>Metazoa</taxon>
        <taxon>Ecdysozoa</taxon>
        <taxon>Nematoda</taxon>
        <taxon>Chromadorea</taxon>
        <taxon>Rhabditida</taxon>
        <taxon>Rhabditina</taxon>
        <taxon>Rhabditomorpha</taxon>
        <taxon>Strongyloidea</taxon>
        <taxon>Metastrongylidae</taxon>
        <taxon>Dictyocaulus</taxon>
    </lineage>
</organism>
<protein>
    <submittedName>
        <fullName evidence="2">Uncharacterized protein</fullName>
    </submittedName>
</protein>
<evidence type="ECO:0000313" key="3">
    <source>
        <dbReference type="Proteomes" id="UP000053766"/>
    </source>
</evidence>
<keyword evidence="3" id="KW-1185">Reference proteome</keyword>
<dbReference type="AlphaFoldDB" id="A0A0D8XGC6"/>
<dbReference type="Proteomes" id="UP000053766">
    <property type="component" value="Unassembled WGS sequence"/>
</dbReference>